<dbReference type="EMBL" id="GBXM01059140">
    <property type="protein sequence ID" value="JAH49437.1"/>
    <property type="molecule type" value="Transcribed_RNA"/>
</dbReference>
<reference evidence="1" key="1">
    <citation type="submission" date="2014-11" db="EMBL/GenBank/DDBJ databases">
        <authorList>
            <person name="Amaro Gonzalez C."/>
        </authorList>
    </citation>
    <scope>NUCLEOTIDE SEQUENCE</scope>
</reference>
<protein>
    <submittedName>
        <fullName evidence="1">Uncharacterized protein</fullName>
    </submittedName>
</protein>
<accession>A0A0E9T7P9</accession>
<evidence type="ECO:0000313" key="1">
    <source>
        <dbReference type="EMBL" id="JAH49437.1"/>
    </source>
</evidence>
<name>A0A0E9T7P9_ANGAN</name>
<proteinExistence type="predicted"/>
<reference evidence="1" key="2">
    <citation type="journal article" date="2015" name="Fish Shellfish Immunol.">
        <title>Early steps in the European eel (Anguilla anguilla)-Vibrio vulnificus interaction in the gills: Role of the RtxA13 toxin.</title>
        <authorList>
            <person name="Callol A."/>
            <person name="Pajuelo D."/>
            <person name="Ebbesson L."/>
            <person name="Teles M."/>
            <person name="MacKenzie S."/>
            <person name="Amaro C."/>
        </authorList>
    </citation>
    <scope>NUCLEOTIDE SEQUENCE</scope>
</reference>
<dbReference type="AlphaFoldDB" id="A0A0E9T7P9"/>
<organism evidence="1">
    <name type="scientific">Anguilla anguilla</name>
    <name type="common">European freshwater eel</name>
    <name type="synonym">Muraena anguilla</name>
    <dbReference type="NCBI Taxonomy" id="7936"/>
    <lineage>
        <taxon>Eukaryota</taxon>
        <taxon>Metazoa</taxon>
        <taxon>Chordata</taxon>
        <taxon>Craniata</taxon>
        <taxon>Vertebrata</taxon>
        <taxon>Euteleostomi</taxon>
        <taxon>Actinopterygii</taxon>
        <taxon>Neopterygii</taxon>
        <taxon>Teleostei</taxon>
        <taxon>Anguilliformes</taxon>
        <taxon>Anguillidae</taxon>
        <taxon>Anguilla</taxon>
    </lineage>
</organism>
<sequence>MNQHTRQQHNPYCTQDNPFKAADRLPCCRHSTPASLQNAITVKFKGQRSYAQSCKQIRDRTLTARFTQHRTPPSPNRGFHVKLLKTWV</sequence>